<proteinExistence type="predicted"/>
<dbReference type="InterPro" id="IPR023155">
    <property type="entry name" value="Cyt_c-552/4"/>
</dbReference>
<evidence type="ECO:0000313" key="4">
    <source>
        <dbReference type="EMBL" id="MBB5329728.1"/>
    </source>
</evidence>
<accession>A0A9X0QGB6</accession>
<feature type="transmembrane region" description="Helical" evidence="2">
    <location>
        <begin position="6"/>
        <end position="22"/>
    </location>
</feature>
<dbReference type="Gene3D" id="1.25.40.10">
    <property type="entry name" value="Tetratricopeptide repeat domain"/>
    <property type="match status" value="1"/>
</dbReference>
<dbReference type="InterPro" id="IPR051829">
    <property type="entry name" value="Multiheme_Cytochr_ET"/>
</dbReference>
<dbReference type="SUPFAM" id="SSF48695">
    <property type="entry name" value="Multiheme cytochromes"/>
    <property type="match status" value="1"/>
</dbReference>
<keyword evidence="2" id="KW-0812">Transmembrane</keyword>
<dbReference type="InterPro" id="IPR011990">
    <property type="entry name" value="TPR-like_helical_dom_sf"/>
</dbReference>
<name>A0A9X0QGB6_9BACT</name>
<dbReference type="AlphaFoldDB" id="A0A9X0QGB6"/>
<dbReference type="Gene3D" id="3.90.10.10">
    <property type="entry name" value="Cytochrome C3"/>
    <property type="match status" value="1"/>
</dbReference>
<keyword evidence="1" id="KW-0732">Signal</keyword>
<dbReference type="Pfam" id="PF14559">
    <property type="entry name" value="TPR_19"/>
    <property type="match status" value="1"/>
</dbReference>
<keyword evidence="2" id="KW-0472">Membrane</keyword>
<keyword evidence="2" id="KW-1133">Transmembrane helix</keyword>
<dbReference type="Gene3D" id="1.10.1130.10">
    <property type="entry name" value="Flavocytochrome C3, Chain A"/>
    <property type="match status" value="1"/>
</dbReference>
<evidence type="ECO:0000256" key="1">
    <source>
        <dbReference type="ARBA" id="ARBA00022729"/>
    </source>
</evidence>
<dbReference type="RefSeq" id="WP_183978473.1">
    <property type="nucleotide sequence ID" value="NZ_JACHEB010000007.1"/>
</dbReference>
<dbReference type="CDD" id="cd08168">
    <property type="entry name" value="Cytochrom_C3"/>
    <property type="match status" value="1"/>
</dbReference>
<dbReference type="EMBL" id="JACHEB010000007">
    <property type="protein sequence ID" value="MBB5329728.1"/>
    <property type="molecule type" value="Genomic_DNA"/>
</dbReference>
<organism evidence="4 5">
    <name type="scientific">Tunturiibacter gelidiferens</name>
    <dbReference type="NCBI Taxonomy" id="3069689"/>
    <lineage>
        <taxon>Bacteria</taxon>
        <taxon>Pseudomonadati</taxon>
        <taxon>Acidobacteriota</taxon>
        <taxon>Terriglobia</taxon>
        <taxon>Terriglobales</taxon>
        <taxon>Acidobacteriaceae</taxon>
        <taxon>Tunturiibacter</taxon>
    </lineage>
</organism>
<feature type="domain" description="Cytochrome c-552/4" evidence="3">
    <location>
        <begin position="176"/>
        <end position="218"/>
    </location>
</feature>
<evidence type="ECO:0000259" key="3">
    <source>
        <dbReference type="Pfam" id="PF13435"/>
    </source>
</evidence>
<protein>
    <recommendedName>
        <fullName evidence="3">Cytochrome c-552/4 domain-containing protein</fullName>
    </recommendedName>
</protein>
<dbReference type="PANTHER" id="PTHR35038:SF8">
    <property type="entry name" value="C-TYPE POLYHEME CYTOCHROME OMCC"/>
    <property type="match status" value="1"/>
</dbReference>
<keyword evidence="5" id="KW-1185">Reference proteome</keyword>
<evidence type="ECO:0000256" key="2">
    <source>
        <dbReference type="SAM" id="Phobius"/>
    </source>
</evidence>
<dbReference type="Proteomes" id="UP000535182">
    <property type="component" value="Unassembled WGS sequence"/>
</dbReference>
<comment type="caution">
    <text evidence="4">The sequence shown here is derived from an EMBL/GenBank/DDBJ whole genome shotgun (WGS) entry which is preliminary data.</text>
</comment>
<dbReference type="SUPFAM" id="SSF48452">
    <property type="entry name" value="TPR-like"/>
    <property type="match status" value="1"/>
</dbReference>
<sequence length="571" mass="62550">MWIVGRVVAIFSLVLLTVFYWVPKSRVRAFGHTREQGEVAALRANPDEVCASCHKEIYEKYERTPMARASGTAMEGLLQGSFFHAASGIRYKVFSRDGRAWMSYDRDDAPEASNERSVLDGEKELRYFIGSGHRGRTYLYEEEGQWFEIPINFYGKKQLWDMAPNYGATKTMPAALPVDSNCLHCHASEVQMALPEARNRYAGPPFLQGGIGCVACHGDASKHLEAQGRGPIVNPAKLAVPARDSVCLQCHLEGNVAVYRAGRSLAEFRVGDDLADYVVYSVKTSAKTGGGRASSQYEALLRSACKLASGDKLTCTTCHDPHSLPGSEERVEYFRNRCLTCHTGAKMATAHHPEQKDCAVCHMPTREAADISHEQATDHNIQRRPHSTSSAVRFLDAAEEDDLVPVGKVSAGDREMGLAYAQLAENGNQKDAEKALRLLLRAEKSGASDVELHTKLGFIEQMSGDKSDARKEYADSLKEDPYDATALGNLAVLDAVSGHTADAVDLLRRAVEADPSQITAGLNLAFIECRVGNKKRALEILTGLARFDPDDPTLRQFLSSGIYAGERCSVG</sequence>
<dbReference type="Pfam" id="PF13435">
    <property type="entry name" value="Cytochrome_C554"/>
    <property type="match status" value="1"/>
</dbReference>
<dbReference type="PANTHER" id="PTHR35038">
    <property type="entry name" value="DISSIMILATORY SULFITE REDUCTASE SIRA"/>
    <property type="match status" value="1"/>
</dbReference>
<gene>
    <name evidence="4" type="ORF">HDF14_003350</name>
</gene>
<reference evidence="4 5" key="1">
    <citation type="submission" date="2020-08" db="EMBL/GenBank/DDBJ databases">
        <title>Genomic Encyclopedia of Type Strains, Phase IV (KMG-V): Genome sequencing to study the core and pangenomes of soil and plant-associated prokaryotes.</title>
        <authorList>
            <person name="Whitman W."/>
        </authorList>
    </citation>
    <scope>NUCLEOTIDE SEQUENCE [LARGE SCALE GENOMIC DNA]</scope>
    <source>
        <strain evidence="4 5">X5P2</strain>
    </source>
</reference>
<dbReference type="InterPro" id="IPR036280">
    <property type="entry name" value="Multihaem_cyt_sf"/>
</dbReference>
<evidence type="ECO:0000313" key="5">
    <source>
        <dbReference type="Proteomes" id="UP000535182"/>
    </source>
</evidence>